<dbReference type="SUPFAM" id="SSF46689">
    <property type="entry name" value="Homeodomain-like"/>
    <property type="match status" value="1"/>
</dbReference>
<dbReference type="InterPro" id="IPR009057">
    <property type="entry name" value="Homeodomain-like_sf"/>
</dbReference>
<dbReference type="Gene3D" id="3.40.50.10490">
    <property type="entry name" value="Glucose-6-phosphate isomerase like protein, domain 1"/>
    <property type="match status" value="1"/>
</dbReference>
<dbReference type="GO" id="GO:0097367">
    <property type="term" value="F:carbohydrate derivative binding"/>
    <property type="evidence" value="ECO:0007669"/>
    <property type="project" value="InterPro"/>
</dbReference>
<dbReference type="GeneID" id="89588473"/>
<evidence type="ECO:0000313" key="6">
    <source>
        <dbReference type="Proteomes" id="UP000051658"/>
    </source>
</evidence>
<dbReference type="EMBL" id="JQBS01000032">
    <property type="protein sequence ID" value="KRN56464.1"/>
    <property type="molecule type" value="Genomic_DNA"/>
</dbReference>
<dbReference type="Gene3D" id="1.10.10.10">
    <property type="entry name" value="Winged helix-like DNA-binding domain superfamily/Winged helix DNA-binding domain"/>
    <property type="match status" value="1"/>
</dbReference>
<evidence type="ECO:0000259" key="4">
    <source>
        <dbReference type="PROSITE" id="PS51071"/>
    </source>
</evidence>
<organism evidence="5 6">
    <name type="scientific">Carnobacterium divergens DSM 20623</name>
    <dbReference type="NCBI Taxonomy" id="1449336"/>
    <lineage>
        <taxon>Bacteria</taxon>
        <taxon>Bacillati</taxon>
        <taxon>Bacillota</taxon>
        <taxon>Bacilli</taxon>
        <taxon>Lactobacillales</taxon>
        <taxon>Carnobacteriaceae</taxon>
        <taxon>Carnobacterium</taxon>
    </lineage>
</organism>
<feature type="domain" description="HTH rpiR-type" evidence="4">
    <location>
        <begin position="1"/>
        <end position="76"/>
    </location>
</feature>
<dbReference type="CDD" id="cd05013">
    <property type="entry name" value="SIS_RpiR"/>
    <property type="match status" value="1"/>
</dbReference>
<gene>
    <name evidence="5" type="ORF">IV74_GL001578</name>
</gene>
<sequence length="283" mass="32477">MNFLLKLKTLSSLTTSENVLVQFILTAPEKVIYLSPKELAEASFVSISTIYRLINKLNLDGLNDLKLELVKYLNAHTSDPIIDINYPISSEDTNFSVMKNLQLVYEQTVQSTIDTNEIESLMLNRTLLQKAEIIDIYTTSANIFFAENFKFQMQEIGKTVNVPKDNYTQHLTAANSTPKHLAIIVSFEGRGANIPELFTILKRNKCKILLITSKNSPLLKEPVDSTFLFSSLENHYHKISSFSTRMSLMYLFDILYLSYFNIDYEKNIAYKLANYQKMNPHLI</sequence>
<dbReference type="Pfam" id="PF01380">
    <property type="entry name" value="SIS"/>
    <property type="match status" value="1"/>
</dbReference>
<name>A0A0R2HUS5_CARDV</name>
<comment type="caution">
    <text evidence="5">The sequence shown here is derived from an EMBL/GenBank/DDBJ whole genome shotgun (WGS) entry which is preliminary data.</text>
</comment>
<keyword evidence="2" id="KW-0238">DNA-binding</keyword>
<evidence type="ECO:0000256" key="2">
    <source>
        <dbReference type="ARBA" id="ARBA00023125"/>
    </source>
</evidence>
<evidence type="ECO:0000256" key="3">
    <source>
        <dbReference type="ARBA" id="ARBA00023163"/>
    </source>
</evidence>
<keyword evidence="3" id="KW-0804">Transcription</keyword>
<keyword evidence="6" id="KW-1185">Reference proteome</keyword>
<dbReference type="InterPro" id="IPR036388">
    <property type="entry name" value="WH-like_DNA-bd_sf"/>
</dbReference>
<reference evidence="5 6" key="1">
    <citation type="journal article" date="2015" name="Genome Announc.">
        <title>Expanding the biotechnology potential of lactobacilli through comparative genomics of 213 strains and associated genera.</title>
        <authorList>
            <person name="Sun Z."/>
            <person name="Harris H.M."/>
            <person name="McCann A."/>
            <person name="Guo C."/>
            <person name="Argimon S."/>
            <person name="Zhang W."/>
            <person name="Yang X."/>
            <person name="Jeffery I.B."/>
            <person name="Cooney J.C."/>
            <person name="Kagawa T.F."/>
            <person name="Liu W."/>
            <person name="Song Y."/>
            <person name="Salvetti E."/>
            <person name="Wrobel A."/>
            <person name="Rasinkangas P."/>
            <person name="Parkhill J."/>
            <person name="Rea M.C."/>
            <person name="O'Sullivan O."/>
            <person name="Ritari J."/>
            <person name="Douillard F.P."/>
            <person name="Paul Ross R."/>
            <person name="Yang R."/>
            <person name="Briner A.E."/>
            <person name="Felis G.E."/>
            <person name="de Vos W.M."/>
            <person name="Barrangou R."/>
            <person name="Klaenhammer T.R."/>
            <person name="Caufield P.W."/>
            <person name="Cui Y."/>
            <person name="Zhang H."/>
            <person name="O'Toole P.W."/>
        </authorList>
    </citation>
    <scope>NUCLEOTIDE SEQUENCE [LARGE SCALE GENOMIC DNA]</scope>
    <source>
        <strain evidence="5 6">DSM 20623</strain>
    </source>
</reference>
<dbReference type="InterPro" id="IPR046348">
    <property type="entry name" value="SIS_dom_sf"/>
</dbReference>
<dbReference type="eggNOG" id="COG1737">
    <property type="taxonomic scope" value="Bacteria"/>
</dbReference>
<dbReference type="InterPro" id="IPR035472">
    <property type="entry name" value="RpiR-like_SIS"/>
</dbReference>
<dbReference type="SUPFAM" id="SSF53697">
    <property type="entry name" value="SIS domain"/>
    <property type="match status" value="1"/>
</dbReference>
<proteinExistence type="predicted"/>
<dbReference type="RefSeq" id="WP_034570685.1">
    <property type="nucleotide sequence ID" value="NZ_JQBS01000032.1"/>
</dbReference>
<dbReference type="GO" id="GO:0003700">
    <property type="term" value="F:DNA-binding transcription factor activity"/>
    <property type="evidence" value="ECO:0007669"/>
    <property type="project" value="InterPro"/>
</dbReference>
<evidence type="ECO:0000313" key="5">
    <source>
        <dbReference type="EMBL" id="KRN56464.1"/>
    </source>
</evidence>
<dbReference type="PATRIC" id="fig|1449336.4.peg.1610"/>
<dbReference type="PANTHER" id="PTHR30514:SF10">
    <property type="entry name" value="MURR_RPIR FAMILY TRANSCRIPTIONAL REGULATOR"/>
    <property type="match status" value="1"/>
</dbReference>
<dbReference type="PROSITE" id="PS51071">
    <property type="entry name" value="HTH_RPIR"/>
    <property type="match status" value="1"/>
</dbReference>
<keyword evidence="1" id="KW-0805">Transcription regulation</keyword>
<dbReference type="AlphaFoldDB" id="A0A0R2HUS5"/>
<protein>
    <recommendedName>
        <fullName evidence="4">HTH rpiR-type domain-containing protein</fullName>
    </recommendedName>
</protein>
<dbReference type="GO" id="GO:1901135">
    <property type="term" value="P:carbohydrate derivative metabolic process"/>
    <property type="evidence" value="ECO:0007669"/>
    <property type="project" value="InterPro"/>
</dbReference>
<accession>A0A0R2HUS5</accession>
<dbReference type="Proteomes" id="UP000051658">
    <property type="component" value="Unassembled WGS sequence"/>
</dbReference>
<dbReference type="PANTHER" id="PTHR30514">
    <property type="entry name" value="GLUCOKINASE"/>
    <property type="match status" value="1"/>
</dbReference>
<dbReference type="Pfam" id="PF01418">
    <property type="entry name" value="HTH_6"/>
    <property type="match status" value="1"/>
</dbReference>
<dbReference type="InterPro" id="IPR001347">
    <property type="entry name" value="SIS_dom"/>
</dbReference>
<dbReference type="InterPro" id="IPR000281">
    <property type="entry name" value="HTH_RpiR"/>
</dbReference>
<dbReference type="InterPro" id="IPR047640">
    <property type="entry name" value="RpiR-like"/>
</dbReference>
<evidence type="ECO:0000256" key="1">
    <source>
        <dbReference type="ARBA" id="ARBA00023015"/>
    </source>
</evidence>
<dbReference type="GO" id="GO:0003677">
    <property type="term" value="F:DNA binding"/>
    <property type="evidence" value="ECO:0007669"/>
    <property type="project" value="UniProtKB-KW"/>
</dbReference>